<evidence type="ECO:0000313" key="1">
    <source>
        <dbReference type="EMBL" id="CAB4133258.1"/>
    </source>
</evidence>
<organism evidence="1">
    <name type="scientific">uncultured Caudovirales phage</name>
    <dbReference type="NCBI Taxonomy" id="2100421"/>
    <lineage>
        <taxon>Viruses</taxon>
        <taxon>Duplodnaviria</taxon>
        <taxon>Heunggongvirae</taxon>
        <taxon>Uroviricota</taxon>
        <taxon>Caudoviricetes</taxon>
        <taxon>Peduoviridae</taxon>
        <taxon>Maltschvirus</taxon>
        <taxon>Maltschvirus maltsch</taxon>
    </lineage>
</organism>
<name>A0A6J5LF03_9CAUD</name>
<protein>
    <submittedName>
        <fullName evidence="1">Uncharacterized protein</fullName>
    </submittedName>
</protein>
<dbReference type="EMBL" id="LR796270">
    <property type="protein sequence ID" value="CAB4133258.1"/>
    <property type="molecule type" value="Genomic_DNA"/>
</dbReference>
<sequence length="40" mass="4474">MNKTQFQVGVMVCNSFDDAVKYANMMHKITGVILGIVEIK</sequence>
<accession>A0A6J5LF03</accession>
<proteinExistence type="predicted"/>
<reference evidence="1" key="1">
    <citation type="submission" date="2020-04" db="EMBL/GenBank/DDBJ databases">
        <authorList>
            <person name="Chiriac C."/>
            <person name="Salcher M."/>
            <person name="Ghai R."/>
            <person name="Kavagutti S V."/>
        </authorList>
    </citation>
    <scope>NUCLEOTIDE SEQUENCE</scope>
</reference>
<gene>
    <name evidence="1" type="ORF">UFOVP250_92</name>
</gene>